<keyword evidence="2" id="KW-0436">Ligase</keyword>
<evidence type="ECO:0000256" key="1">
    <source>
        <dbReference type="SAM" id="MobiDB-lite"/>
    </source>
</evidence>
<protein>
    <submittedName>
        <fullName evidence="2">Long-chain fatty-acid--CoA ligase domain protein</fullName>
        <ecNumber evidence="2">6.2.1.3</ecNumber>
    </submittedName>
</protein>
<gene>
    <name evidence="2" type="primary">fadD</name>
    <name evidence="2" type="ORF">I551_8295</name>
</gene>
<dbReference type="EMBL" id="JAOL01000203">
    <property type="protein sequence ID" value="EUA85241.1"/>
    <property type="molecule type" value="Genomic_DNA"/>
</dbReference>
<dbReference type="Gene3D" id="3.40.50.980">
    <property type="match status" value="1"/>
</dbReference>
<comment type="caution">
    <text evidence="2">The sequence shown here is derived from an EMBL/GenBank/DDBJ whole genome shotgun (WGS) entry which is preliminary data.</text>
</comment>
<proteinExistence type="predicted"/>
<feature type="compositionally biased region" description="Basic and acidic residues" evidence="1">
    <location>
        <begin position="28"/>
        <end position="37"/>
    </location>
</feature>
<evidence type="ECO:0000313" key="2">
    <source>
        <dbReference type="EMBL" id="EUA85241.1"/>
    </source>
</evidence>
<dbReference type="SUPFAM" id="SSF56801">
    <property type="entry name" value="Acetyl-CoA synthetase-like"/>
    <property type="match status" value="1"/>
</dbReference>
<dbReference type="EC" id="6.2.1.3" evidence="2"/>
<reference evidence="2 3" key="1">
    <citation type="submission" date="2014-01" db="EMBL/GenBank/DDBJ databases">
        <authorList>
            <person name="Dobos K."/>
            <person name="Lenaerts A."/>
            <person name="Ordway D."/>
            <person name="DeGroote M.A."/>
            <person name="Parker T."/>
            <person name="Sizemore C."/>
            <person name="Tallon L.J."/>
            <person name="Sadzewicz L.K."/>
            <person name="Sengamalay N."/>
            <person name="Fraser C.M."/>
            <person name="Hine E."/>
            <person name="Shefchek K.A."/>
            <person name="Das S.P."/>
            <person name="Tettelin H."/>
        </authorList>
    </citation>
    <scope>NUCLEOTIDE SEQUENCE [LARGE SCALE GENOMIC DNA]</scope>
    <source>
        <strain evidence="2 3">Harvey</strain>
    </source>
</reference>
<dbReference type="GO" id="GO:0004467">
    <property type="term" value="F:long-chain fatty acid-CoA ligase activity"/>
    <property type="evidence" value="ECO:0007669"/>
    <property type="project" value="UniProtKB-EC"/>
</dbReference>
<organism evidence="2 3">
    <name type="scientific">Mycobacterium ulcerans str. Harvey</name>
    <dbReference type="NCBI Taxonomy" id="1299332"/>
    <lineage>
        <taxon>Bacteria</taxon>
        <taxon>Bacillati</taxon>
        <taxon>Actinomycetota</taxon>
        <taxon>Actinomycetes</taxon>
        <taxon>Mycobacteriales</taxon>
        <taxon>Mycobacteriaceae</taxon>
        <taxon>Mycobacterium</taxon>
        <taxon>Mycobacterium ulcerans group</taxon>
    </lineage>
</organism>
<keyword evidence="3" id="KW-1185">Reference proteome</keyword>
<name>A0ABN0QKT6_MYCUL</name>
<sequence length="105" mass="11734">MGELGALPLFHAFGQDRRAQRRSRRRRMPDPDPRFSPEKALQISSETGSLFFEGVPTMFAAMLHSTERPDTGSLRLCVSGWCRDAGRVMRGFEQAFGTMVLEGTA</sequence>
<dbReference type="Proteomes" id="UP000020681">
    <property type="component" value="Unassembled WGS sequence"/>
</dbReference>
<evidence type="ECO:0000313" key="3">
    <source>
        <dbReference type="Proteomes" id="UP000020681"/>
    </source>
</evidence>
<accession>A0ABN0QKT6</accession>
<feature type="region of interest" description="Disordered" evidence="1">
    <location>
        <begin position="15"/>
        <end position="39"/>
    </location>
</feature>